<dbReference type="RefSeq" id="WP_252673172.1">
    <property type="nucleotide sequence ID" value="NZ_CP099547.1"/>
</dbReference>
<dbReference type="Proteomes" id="UP001056109">
    <property type="component" value="Chromosome"/>
</dbReference>
<evidence type="ECO:0000313" key="1">
    <source>
        <dbReference type="EMBL" id="USR79298.1"/>
    </source>
</evidence>
<keyword evidence="2" id="KW-1185">Reference proteome</keyword>
<accession>A0ABY5AJD2</accession>
<sequence>MTTTEPTQPVEELRALLPDNLDEYSYDVNTHCPDGHAFASFGYKNYGLLSIGYWAIATKNGGRLEEPEVLLESATGFTANELLELARNATKAAMFLKATTANTAGARA</sequence>
<gene>
    <name evidence="1" type="ORF">NG665_07965</name>
</gene>
<organism evidence="1 2">
    <name type="scientific">Arcanobacterium pinnipediorum</name>
    <dbReference type="NCBI Taxonomy" id="1503041"/>
    <lineage>
        <taxon>Bacteria</taxon>
        <taxon>Bacillati</taxon>
        <taxon>Actinomycetota</taxon>
        <taxon>Actinomycetes</taxon>
        <taxon>Actinomycetales</taxon>
        <taxon>Actinomycetaceae</taxon>
        <taxon>Arcanobacterium</taxon>
    </lineage>
</organism>
<protein>
    <submittedName>
        <fullName evidence="1">Uncharacterized protein</fullName>
    </submittedName>
</protein>
<name>A0ABY5AJD2_9ACTO</name>
<evidence type="ECO:0000313" key="2">
    <source>
        <dbReference type="Proteomes" id="UP001056109"/>
    </source>
</evidence>
<dbReference type="EMBL" id="CP099547">
    <property type="protein sequence ID" value="USR79298.1"/>
    <property type="molecule type" value="Genomic_DNA"/>
</dbReference>
<reference evidence="1" key="1">
    <citation type="submission" date="2022-06" db="EMBL/GenBank/DDBJ databases">
        <title>Complete Genome Sequence of Arcanobacterium pinnipediorum strain DSM 28752 isolated from a harbour seal.</title>
        <authorList>
            <person name="Borowiak M."/>
            <person name="Kreitlow A."/>
            <person name="Alssahen M."/>
            <person name="Malorny B."/>
            <person name="Laemmler C."/>
            <person name="Prenger-Berninghoff E."/>
            <person name="Siebert U."/>
            <person name="Ploetz M."/>
            <person name="Abdulmawjood A."/>
        </authorList>
    </citation>
    <scope>NUCLEOTIDE SEQUENCE</scope>
    <source>
        <strain evidence="1">DSM 28752</strain>
    </source>
</reference>
<proteinExistence type="predicted"/>